<comment type="caution">
    <text evidence="4">The sequence shown here is derived from an EMBL/GenBank/DDBJ whole genome shotgun (WGS) entry which is preliminary data.</text>
</comment>
<dbReference type="InterPro" id="IPR032179">
    <property type="entry name" value="Cry22Aa_Ig-like"/>
</dbReference>
<organism evidence="4 5">
    <name type="scientific">Carnobacterium maltaromaticum</name>
    <name type="common">Carnobacterium piscicola</name>
    <dbReference type="NCBI Taxonomy" id="2751"/>
    <lineage>
        <taxon>Bacteria</taxon>
        <taxon>Bacillati</taxon>
        <taxon>Bacillota</taxon>
        <taxon>Bacilli</taxon>
        <taxon>Lactobacillales</taxon>
        <taxon>Carnobacteriaceae</taxon>
        <taxon>Carnobacterium</taxon>
    </lineage>
</organism>
<protein>
    <submittedName>
        <fullName evidence="4">SLAP domain-containing protein</fullName>
    </submittedName>
</protein>
<evidence type="ECO:0000259" key="3">
    <source>
        <dbReference type="Pfam" id="PF16403"/>
    </source>
</evidence>
<dbReference type="Gene3D" id="2.60.40.10">
    <property type="entry name" value="Immunoglobulins"/>
    <property type="match status" value="1"/>
</dbReference>
<dbReference type="Proteomes" id="UP001290462">
    <property type="component" value="Unassembled WGS sequence"/>
</dbReference>
<feature type="signal peptide" evidence="1">
    <location>
        <begin position="1"/>
        <end position="25"/>
    </location>
</feature>
<evidence type="ECO:0000313" key="4">
    <source>
        <dbReference type="EMBL" id="MDZ5759773.1"/>
    </source>
</evidence>
<name>A0AAW9JVY8_CARML</name>
<dbReference type="InterPro" id="IPR024968">
    <property type="entry name" value="SlpA_C_lactobacillus"/>
</dbReference>
<dbReference type="Pfam" id="PF16403">
    <property type="entry name" value="Bact_surface_Ig-like"/>
    <property type="match status" value="1"/>
</dbReference>
<evidence type="ECO:0000256" key="1">
    <source>
        <dbReference type="SAM" id="SignalP"/>
    </source>
</evidence>
<feature type="domain" description="S-layer protein C-terminal" evidence="2">
    <location>
        <begin position="579"/>
        <end position="618"/>
    </location>
</feature>
<feature type="chain" id="PRO_5043690259" evidence="1">
    <location>
        <begin position="26"/>
        <end position="623"/>
    </location>
</feature>
<accession>A0AAW9JVY8</accession>
<dbReference type="RefSeq" id="WP_322809417.1">
    <property type="nucleotide sequence ID" value="NZ_JAVBVO010000004.1"/>
</dbReference>
<evidence type="ECO:0000313" key="5">
    <source>
        <dbReference type="Proteomes" id="UP001290462"/>
    </source>
</evidence>
<dbReference type="EMBL" id="JAVBVO010000004">
    <property type="protein sequence ID" value="MDZ5759773.1"/>
    <property type="molecule type" value="Genomic_DNA"/>
</dbReference>
<dbReference type="InterPro" id="IPR013783">
    <property type="entry name" value="Ig-like_fold"/>
</dbReference>
<dbReference type="Pfam" id="PF03217">
    <property type="entry name" value="SlpA"/>
    <property type="match status" value="1"/>
</dbReference>
<sequence length="623" mass="67356">MNKLKYVTLNAVLILGLLPVASTIAAVETVHADELSATTRQNSGMASLLDDKLKREASISIDDLNGHASVLADIVNQESNEAIISGYPAGPKNVALAALFKAILKVDDSSFTLQSLTNQISRGQLVINGKTAITAEEIKSSERLIIEFKLFSLGSTAPSISQPVTLNVKHYSAVNPDFVKKVTEVYNVRGDLKVKDPEGLEITDYTIKIAGTNTELMSDAKPGYLIEAGLIDAGTGKFINEGSYVEKFDIYVGDLLVKANVERTLEISIGDAQPSFEIRGGKYDSGSTITNTSHFLTPIEGDSVDSLEASIKRVVLDNIKVSDMNVNVSATSDYSALTAENSVIEAPVVFDLSKTATYKVKVTYKKAGSNITSVITVPVIVKAATAPVIRFTQGQNLTIPVGTSFDLAKNIKVYENKVATVEGQNVVWKVDGAIDTATPGVYRLRYIATNPKGLSTELTRIITVEGKATEKPTIEKFVSVGYVNYVPGYGIRVWGEPQSNGSDRVLAHGTAWKIDQKATMKDGSVWYRVGTNQWVDAQYVSLTPINEANEENVSGVATINYVEGYSVNVYSSPASSSASWTGKQLKHGTKWLTYKRATVNGKTFYNLGGSQWVDSQYITFSAN</sequence>
<evidence type="ECO:0000259" key="2">
    <source>
        <dbReference type="Pfam" id="PF03217"/>
    </source>
</evidence>
<feature type="domain" description="Pesticidal crystal protein Cry22Aa Ig-like" evidence="3">
    <location>
        <begin position="392"/>
        <end position="464"/>
    </location>
</feature>
<reference evidence="4" key="1">
    <citation type="submission" date="2023-08" db="EMBL/GenBank/DDBJ databases">
        <title>Genomic characterization of piscicolin 126 produced by Carnobacterium maltaromaticum CM22 strain isolated from salmon (Salmo salar).</title>
        <authorList>
            <person name="Gonzalez-Gragera E."/>
            <person name="Garcia-Lopez J.D."/>
            <person name="Teso-Perez C."/>
            <person name="Gimenez-Hernandez I."/>
            <person name="Peralta-Sanchez J.M."/>
            <person name="Valdivia E."/>
            <person name="Montalban-Lopez M."/>
            <person name="Martin-Platero A.M."/>
            <person name="Banos A."/>
            <person name="Martinez-Bueno M."/>
        </authorList>
    </citation>
    <scope>NUCLEOTIDE SEQUENCE</scope>
    <source>
        <strain evidence="4">CM22</strain>
    </source>
</reference>
<keyword evidence="1" id="KW-0732">Signal</keyword>
<gene>
    <name evidence="4" type="ORF">RAK27_14010</name>
</gene>
<dbReference type="AlphaFoldDB" id="A0AAW9JVY8"/>
<proteinExistence type="predicted"/>